<dbReference type="AlphaFoldDB" id="A0A6J4LBZ6"/>
<feature type="non-terminal residue" evidence="2">
    <location>
        <position position="22"/>
    </location>
</feature>
<sequence length="22" mass="2594">WRCRRRPSSRSAASSRARRCTS</sequence>
<reference evidence="2" key="1">
    <citation type="submission" date="2020-02" db="EMBL/GenBank/DDBJ databases">
        <authorList>
            <person name="Meier V. D."/>
        </authorList>
    </citation>
    <scope>NUCLEOTIDE SEQUENCE</scope>
    <source>
        <strain evidence="2">AVDCRST_MAG40</strain>
    </source>
</reference>
<organism evidence="2">
    <name type="scientific">uncultured Gemmatimonadaceae bacterium</name>
    <dbReference type="NCBI Taxonomy" id="246130"/>
    <lineage>
        <taxon>Bacteria</taxon>
        <taxon>Pseudomonadati</taxon>
        <taxon>Gemmatimonadota</taxon>
        <taxon>Gemmatimonadia</taxon>
        <taxon>Gemmatimonadales</taxon>
        <taxon>Gemmatimonadaceae</taxon>
        <taxon>environmental samples</taxon>
    </lineage>
</organism>
<feature type="region of interest" description="Disordered" evidence="1">
    <location>
        <begin position="1"/>
        <end position="22"/>
    </location>
</feature>
<dbReference type="EMBL" id="CADCTX010000563">
    <property type="protein sequence ID" value="CAA9328636.1"/>
    <property type="molecule type" value="Genomic_DNA"/>
</dbReference>
<protein>
    <submittedName>
        <fullName evidence="2">Uncharacterized protein</fullName>
    </submittedName>
</protein>
<name>A0A6J4LBZ6_9BACT</name>
<evidence type="ECO:0000256" key="1">
    <source>
        <dbReference type="SAM" id="MobiDB-lite"/>
    </source>
</evidence>
<accession>A0A6J4LBZ6</accession>
<gene>
    <name evidence="2" type="ORF">AVDCRST_MAG40-1817</name>
</gene>
<evidence type="ECO:0000313" key="2">
    <source>
        <dbReference type="EMBL" id="CAA9328636.1"/>
    </source>
</evidence>
<proteinExistence type="predicted"/>
<feature type="non-terminal residue" evidence="2">
    <location>
        <position position="1"/>
    </location>
</feature>